<protein>
    <submittedName>
        <fullName evidence="2">DUF3515 domain-containing protein</fullName>
    </submittedName>
</protein>
<keyword evidence="3" id="KW-1185">Reference proteome</keyword>
<dbReference type="EMBL" id="JANTEZ010000004">
    <property type="protein sequence ID" value="MCS5715418.1"/>
    <property type="molecule type" value="Genomic_DNA"/>
</dbReference>
<feature type="region of interest" description="Disordered" evidence="1">
    <location>
        <begin position="1"/>
        <end position="23"/>
    </location>
</feature>
<comment type="caution">
    <text evidence="2">The sequence shown here is derived from an EMBL/GenBank/DDBJ whole genome shotgun (WGS) entry which is preliminary data.</text>
</comment>
<evidence type="ECO:0000256" key="1">
    <source>
        <dbReference type="SAM" id="MobiDB-lite"/>
    </source>
</evidence>
<evidence type="ECO:0000313" key="3">
    <source>
        <dbReference type="Proteomes" id="UP001165580"/>
    </source>
</evidence>
<dbReference type="Pfam" id="PF12028">
    <property type="entry name" value="DUF3515"/>
    <property type="match status" value="1"/>
</dbReference>
<reference evidence="2" key="1">
    <citation type="submission" date="2022-08" db="EMBL/GenBank/DDBJ databases">
        <authorList>
            <person name="Deng Y."/>
            <person name="Han X.-F."/>
            <person name="Zhang Y.-Q."/>
        </authorList>
    </citation>
    <scope>NUCLEOTIDE SEQUENCE</scope>
    <source>
        <strain evidence="2">CPCC 205716</strain>
    </source>
</reference>
<organism evidence="2 3">
    <name type="scientific">Herbiconiux gentiana</name>
    <dbReference type="NCBI Taxonomy" id="2970912"/>
    <lineage>
        <taxon>Bacteria</taxon>
        <taxon>Bacillati</taxon>
        <taxon>Actinomycetota</taxon>
        <taxon>Actinomycetes</taxon>
        <taxon>Micrococcales</taxon>
        <taxon>Microbacteriaceae</taxon>
        <taxon>Herbiconiux</taxon>
    </lineage>
</organism>
<gene>
    <name evidence="2" type="ORF">NVV95_12760</name>
</gene>
<name>A0ABT2GGW5_9MICO</name>
<dbReference type="Proteomes" id="UP001165580">
    <property type="component" value="Unassembled WGS sequence"/>
</dbReference>
<proteinExistence type="predicted"/>
<dbReference type="InterPro" id="IPR021903">
    <property type="entry name" value="DUF3515"/>
</dbReference>
<evidence type="ECO:0000313" key="2">
    <source>
        <dbReference type="EMBL" id="MCS5715418.1"/>
    </source>
</evidence>
<sequence length="192" mass="19603">MPHAARTLVSPRRHAATVPGAAAPLPAGRRRRALALATATLATATLLTGCAPTVSLEAAPDATDPACADVIVRLPDTVAGESKRTTDAQATGAWGDPASVLLHCGVPPYGPTTLPCGNVNGVDWIVDDSNAPTYVFTTYGRTPAVEVVLDYDVVGGTSALDDLRTAVQSIPQEAQCLDADDVLGTPTPTPAP</sequence>
<accession>A0ABT2GGW5</accession>
<dbReference type="RefSeq" id="WP_259486908.1">
    <property type="nucleotide sequence ID" value="NZ_JANTEZ010000004.1"/>
</dbReference>